<dbReference type="Pfam" id="PF00172">
    <property type="entry name" value="Zn_clus"/>
    <property type="match status" value="1"/>
</dbReference>
<dbReference type="InterPro" id="IPR036864">
    <property type="entry name" value="Zn2-C6_fun-type_DNA-bd_sf"/>
</dbReference>
<dbReference type="Proteomes" id="UP000092177">
    <property type="component" value="Chromosome 9"/>
</dbReference>
<dbReference type="GO" id="GO:0008270">
    <property type="term" value="F:zinc ion binding"/>
    <property type="evidence" value="ECO:0007669"/>
    <property type="project" value="InterPro"/>
</dbReference>
<comment type="caution">
    <text evidence="7">The sequence shown here is derived from an EMBL/GenBank/DDBJ whole genome shotgun (WGS) entry which is preliminary data.</text>
</comment>
<dbReference type="GeneID" id="28872343"/>
<dbReference type="GO" id="GO:0000981">
    <property type="term" value="F:DNA-binding transcription factor activity, RNA polymerase II-specific"/>
    <property type="evidence" value="ECO:0007669"/>
    <property type="project" value="InterPro"/>
</dbReference>
<dbReference type="AlphaFoldDB" id="A0A1B7XWK0"/>
<proteinExistence type="predicted"/>
<dbReference type="VEuPathDB" id="FungiDB:CH63R_13262"/>
<comment type="subcellular location">
    <subcellularLocation>
        <location evidence="1">Nucleus</location>
    </subcellularLocation>
</comment>
<dbReference type="PANTHER" id="PTHR46910">
    <property type="entry name" value="TRANSCRIPTION FACTOR PDR1"/>
    <property type="match status" value="1"/>
</dbReference>
<organism evidence="7 8">
    <name type="scientific">Colletotrichum higginsianum (strain IMI 349063)</name>
    <name type="common">Crucifer anthracnose fungus</name>
    <dbReference type="NCBI Taxonomy" id="759273"/>
    <lineage>
        <taxon>Eukaryota</taxon>
        <taxon>Fungi</taxon>
        <taxon>Dikarya</taxon>
        <taxon>Ascomycota</taxon>
        <taxon>Pezizomycotina</taxon>
        <taxon>Sordariomycetes</taxon>
        <taxon>Hypocreomycetidae</taxon>
        <taxon>Glomerellales</taxon>
        <taxon>Glomerellaceae</taxon>
        <taxon>Colletotrichum</taxon>
        <taxon>Colletotrichum destructivum species complex</taxon>
    </lineage>
</organism>
<evidence type="ECO:0000256" key="5">
    <source>
        <dbReference type="SAM" id="MobiDB-lite"/>
    </source>
</evidence>
<keyword evidence="3" id="KW-0238">DNA-binding</keyword>
<keyword evidence="4" id="KW-0539">Nucleus</keyword>
<dbReference type="PROSITE" id="PS50048">
    <property type="entry name" value="ZN2_CY6_FUNGAL_2"/>
    <property type="match status" value="1"/>
</dbReference>
<dbReference type="RefSeq" id="XP_018152653.1">
    <property type="nucleotide sequence ID" value="XM_018308236.1"/>
</dbReference>
<dbReference type="GO" id="GO:0003677">
    <property type="term" value="F:DNA binding"/>
    <property type="evidence" value="ECO:0007669"/>
    <property type="project" value="UniProtKB-KW"/>
</dbReference>
<dbReference type="CDD" id="cd00067">
    <property type="entry name" value="GAL4"/>
    <property type="match status" value="1"/>
</dbReference>
<evidence type="ECO:0000313" key="7">
    <source>
        <dbReference type="EMBL" id="OBR04135.1"/>
    </source>
</evidence>
<dbReference type="InterPro" id="IPR001138">
    <property type="entry name" value="Zn2Cys6_DnaBD"/>
</dbReference>
<accession>A0A1B7XWK0</accession>
<evidence type="ECO:0000256" key="3">
    <source>
        <dbReference type="ARBA" id="ARBA00023125"/>
    </source>
</evidence>
<dbReference type="Gene3D" id="4.10.240.10">
    <property type="entry name" value="Zn(2)-C6 fungal-type DNA-binding domain"/>
    <property type="match status" value="1"/>
</dbReference>
<feature type="domain" description="Zn(2)-C6 fungal-type" evidence="6">
    <location>
        <begin position="10"/>
        <end position="39"/>
    </location>
</feature>
<dbReference type="PANTHER" id="PTHR46910:SF3">
    <property type="entry name" value="HALOTOLERANCE PROTEIN 9-RELATED"/>
    <property type="match status" value="1"/>
</dbReference>
<dbReference type="EMBL" id="LTAN01000009">
    <property type="protein sequence ID" value="OBR04135.1"/>
    <property type="molecule type" value="Genomic_DNA"/>
</dbReference>
<keyword evidence="2" id="KW-0479">Metal-binding</keyword>
<dbReference type="SUPFAM" id="SSF57701">
    <property type="entry name" value="Zn2/Cys6 DNA-binding domain"/>
    <property type="match status" value="1"/>
</dbReference>
<protein>
    <submittedName>
        <fullName evidence="7">C6 transcription factor</fullName>
    </submittedName>
</protein>
<gene>
    <name evidence="7" type="ORF">CH63R_13262</name>
</gene>
<sequence length="717" mass="79754">MRRITRRRGACQACRSRKVRCDGADPCLNCERNGQACYYPPLAPRPRRNTTHGTGTNGQASHNIRINTDQNAPPYEAWQQFSGENALLTPNSTEDRGINGANSGMNGDDMRCMLELSLPDSFPGSQHDGELGLLDLPMPGEDELMELLEATPSECNSTGGFNFNFSTSHVDNLVQSPTSVQPTSTRDQWQRKQKTASPPDYDTLFNFNEAAEPVWNDSNKPGKPADMNDVTVVVDFAAANLYGLPNFLSRTNREPQRTETTKIVNGLRRVLCGGPSAAASKDAMDLQKAFPESDAALSRYCDACFEDCCPFLTRPAVEKIIRQSRESEADQLVTAFAEAILAVGYYTSCLRSVDAPRADEIRDSQRRLSSALRLYSKIQNCPSSLTKFQAVIACMCDESRIWDKITASVCCARELRLVHAARGQQSDLSEQDQMLAQRSVWFLYSLETDYAIHHGMLPILDLGWGSQFPSFEQGDDMIAVFYTHSELLHSVLKFQYSPRALNKSASAYDRRDRLQASCHVLNEWVSSLPTPLNEAYEAKTLQDIRDSRQLRKAFRVFCMYHQAVFFIHCPWVSPISSDDAGLSGIAEQTRERCIERCLESAFAVVKLANSGLFWEKGLERDISSSSSRWGDMGQLLLVSLCFIVYYLVNGEKASRKTAMPYLAICGGLFGRLSLDSDEASLLDHYLDIASKGIALFDHTTGPALSLANDSQGDMTEV</sequence>
<evidence type="ECO:0000313" key="8">
    <source>
        <dbReference type="Proteomes" id="UP000092177"/>
    </source>
</evidence>
<dbReference type="KEGG" id="chig:CH63R_13262"/>
<dbReference type="PROSITE" id="PS00463">
    <property type="entry name" value="ZN2_CY6_FUNGAL_1"/>
    <property type="match status" value="1"/>
</dbReference>
<dbReference type="GO" id="GO:0005634">
    <property type="term" value="C:nucleus"/>
    <property type="evidence" value="ECO:0007669"/>
    <property type="project" value="UniProtKB-SubCell"/>
</dbReference>
<name>A0A1B7XWK0_COLHI</name>
<feature type="compositionally biased region" description="Polar residues" evidence="5">
    <location>
        <begin position="175"/>
        <end position="187"/>
    </location>
</feature>
<reference evidence="8" key="1">
    <citation type="journal article" date="2017" name="BMC Genomics">
        <title>Gapless genome assembly of Colletotrichum higginsianum reveals chromosome structure and association of transposable elements with secondary metabolite gene clusters.</title>
        <authorList>
            <person name="Dallery J.-F."/>
            <person name="Lapalu N."/>
            <person name="Zampounis A."/>
            <person name="Pigne S."/>
            <person name="Luyten I."/>
            <person name="Amselem J."/>
            <person name="Wittenberg A.H.J."/>
            <person name="Zhou S."/>
            <person name="de Queiroz M.V."/>
            <person name="Robin G.P."/>
            <person name="Auger A."/>
            <person name="Hainaut M."/>
            <person name="Henrissat B."/>
            <person name="Kim K.-T."/>
            <person name="Lee Y.-H."/>
            <person name="Lespinet O."/>
            <person name="Schwartz D.C."/>
            <person name="Thon M.R."/>
            <person name="O'Connell R.J."/>
        </authorList>
    </citation>
    <scope>NUCLEOTIDE SEQUENCE [LARGE SCALE GENOMIC DNA]</scope>
    <source>
        <strain evidence="8">IMI 349063</strain>
    </source>
</reference>
<feature type="region of interest" description="Disordered" evidence="5">
    <location>
        <begin position="175"/>
        <end position="202"/>
    </location>
</feature>
<dbReference type="OrthoDB" id="39175at2759"/>
<evidence type="ECO:0000259" key="6">
    <source>
        <dbReference type="PROSITE" id="PS50048"/>
    </source>
</evidence>
<evidence type="ECO:0000256" key="4">
    <source>
        <dbReference type="ARBA" id="ARBA00023242"/>
    </source>
</evidence>
<dbReference type="CDD" id="cd12148">
    <property type="entry name" value="fungal_TF_MHR"/>
    <property type="match status" value="1"/>
</dbReference>
<dbReference type="SMART" id="SM00066">
    <property type="entry name" value="GAL4"/>
    <property type="match status" value="1"/>
</dbReference>
<keyword evidence="8" id="KW-1185">Reference proteome</keyword>
<dbReference type="InterPro" id="IPR050987">
    <property type="entry name" value="AtrR-like"/>
</dbReference>
<evidence type="ECO:0000256" key="1">
    <source>
        <dbReference type="ARBA" id="ARBA00004123"/>
    </source>
</evidence>
<evidence type="ECO:0000256" key="2">
    <source>
        <dbReference type="ARBA" id="ARBA00022723"/>
    </source>
</evidence>